<protein>
    <submittedName>
        <fullName evidence="1">Uncharacterized protein</fullName>
    </submittedName>
</protein>
<name>A0ACC2JV91_9PEZI</name>
<dbReference type="Proteomes" id="UP001153332">
    <property type="component" value="Unassembled WGS sequence"/>
</dbReference>
<organism evidence="1 2">
    <name type="scientific">Lasiodiplodia mahajangana</name>
    <dbReference type="NCBI Taxonomy" id="1108764"/>
    <lineage>
        <taxon>Eukaryota</taxon>
        <taxon>Fungi</taxon>
        <taxon>Dikarya</taxon>
        <taxon>Ascomycota</taxon>
        <taxon>Pezizomycotina</taxon>
        <taxon>Dothideomycetes</taxon>
        <taxon>Dothideomycetes incertae sedis</taxon>
        <taxon>Botryosphaeriales</taxon>
        <taxon>Botryosphaeriaceae</taxon>
        <taxon>Lasiodiplodia</taxon>
    </lineage>
</organism>
<sequence>MGDLPQTVFVAAIVLIGLTSLAISIRFWDRLGIDRVHGWDDCLVFSSWVFSVIICSVIVALTKYGLGVHHNNVPHQEYEMFLKAQLQIVSSISYSLGITSAKASFAFLYMRLFPVRRLAILNKAVVVFLLFQAIEESLVVPLRCRPIRKSWIPDLEGYCLDLHPLWYSTFAFNFATDIILFLQPILVARKLQMPALKRLELAAMFSLGFFVTGMGFIRLKYVLTLNTDDTYELAEPLIWSASEICSLVTCACVPSFRRVALRIPWVKTAFGVTTGQGSGICLAQQGTPIQLQHRNRNKYIQSTTTRINSTNPFPPTTQTTATALGTMDDRLRDFFPNKADASGAIIVTREVVHSIKSFEDRAELKANDMI</sequence>
<reference evidence="1" key="1">
    <citation type="submission" date="2022-12" db="EMBL/GenBank/DDBJ databases">
        <title>Genome Sequence of Lasiodiplodia mahajangana.</title>
        <authorList>
            <person name="Buettner E."/>
        </authorList>
    </citation>
    <scope>NUCLEOTIDE SEQUENCE</scope>
    <source>
        <strain evidence="1">VT137</strain>
    </source>
</reference>
<comment type="caution">
    <text evidence="1">The sequence shown here is derived from an EMBL/GenBank/DDBJ whole genome shotgun (WGS) entry which is preliminary data.</text>
</comment>
<accession>A0ACC2JV91</accession>
<evidence type="ECO:0000313" key="2">
    <source>
        <dbReference type="Proteomes" id="UP001153332"/>
    </source>
</evidence>
<proteinExistence type="predicted"/>
<keyword evidence="2" id="KW-1185">Reference proteome</keyword>
<evidence type="ECO:0000313" key="1">
    <source>
        <dbReference type="EMBL" id="KAJ8131123.1"/>
    </source>
</evidence>
<dbReference type="EMBL" id="JAPUUL010000354">
    <property type="protein sequence ID" value="KAJ8131123.1"/>
    <property type="molecule type" value="Genomic_DNA"/>
</dbReference>
<gene>
    <name evidence="1" type="ORF">O1611_g2503</name>
</gene>